<dbReference type="Pfam" id="PF01344">
    <property type="entry name" value="Kelch_1"/>
    <property type="match status" value="1"/>
</dbReference>
<dbReference type="Proteomes" id="UP001162131">
    <property type="component" value="Unassembled WGS sequence"/>
</dbReference>
<accession>A0AAU9IJ80</accession>
<evidence type="ECO:0000313" key="2">
    <source>
        <dbReference type="EMBL" id="CAG9313311.1"/>
    </source>
</evidence>
<protein>
    <submittedName>
        <fullName evidence="2">Uncharacterized protein</fullName>
    </submittedName>
</protein>
<dbReference type="EMBL" id="CAJZBQ010000010">
    <property type="protein sequence ID" value="CAG9313311.1"/>
    <property type="molecule type" value="Genomic_DNA"/>
</dbReference>
<keyword evidence="3" id="KW-1185">Reference proteome</keyword>
<proteinExistence type="predicted"/>
<evidence type="ECO:0000313" key="3">
    <source>
        <dbReference type="Proteomes" id="UP001162131"/>
    </source>
</evidence>
<dbReference type="InterPro" id="IPR006652">
    <property type="entry name" value="Kelch_1"/>
</dbReference>
<comment type="caution">
    <text evidence="2">The sequence shown here is derived from an EMBL/GenBank/DDBJ whole genome shotgun (WGS) entry which is preliminary data.</text>
</comment>
<dbReference type="Gene3D" id="2.120.10.80">
    <property type="entry name" value="Kelch-type beta propeller"/>
    <property type="match status" value="1"/>
</dbReference>
<dbReference type="AlphaFoldDB" id="A0AAU9IJ80"/>
<dbReference type="SUPFAM" id="SSF50965">
    <property type="entry name" value="Galactose oxidase, central domain"/>
    <property type="match status" value="1"/>
</dbReference>
<organism evidence="2 3">
    <name type="scientific">Blepharisma stoltei</name>
    <dbReference type="NCBI Taxonomy" id="1481888"/>
    <lineage>
        <taxon>Eukaryota</taxon>
        <taxon>Sar</taxon>
        <taxon>Alveolata</taxon>
        <taxon>Ciliophora</taxon>
        <taxon>Postciliodesmatophora</taxon>
        <taxon>Heterotrichea</taxon>
        <taxon>Heterotrichida</taxon>
        <taxon>Blepharismidae</taxon>
        <taxon>Blepharisma</taxon>
    </lineage>
</organism>
<dbReference type="InterPro" id="IPR011043">
    <property type="entry name" value="Gal_Oxase/kelch_b-propeller"/>
</dbReference>
<evidence type="ECO:0000256" key="1">
    <source>
        <dbReference type="SAM" id="Coils"/>
    </source>
</evidence>
<name>A0AAU9IJ80_9CILI</name>
<dbReference type="InterPro" id="IPR015915">
    <property type="entry name" value="Kelch-typ_b-propeller"/>
</dbReference>
<sequence length="551" mass="63689">MEDFKSSDSTNCSQKIGHDWEWISSDSLKLENLAYCSLGTSEPSIDSEIIFAKSNEITRREMILWLIKEKEGELTNSQKISECENNMGLESLFHDPQNALENLKNLFPKIDCNKTTSSSTEINKDMERLIESVAERKIENLIKKLKIQMKDQLSKLNSKEMLMSEKLDKLEEKFELVINENKKLHKLILNNKNETILAQPKENKFDIYMAEKLAKKAAQISELKIKLENYSSEYYSSLENLPKFKKMKTKLLKQFNIEKILMAKFHASHYIEFENYITIYNEISDKLNKLTEELSVENKCIYGVNRDQNQTILWTYDAKTHNKYSTRIVTPIPLSIYTCITKLPNNELFCYGSWTPLSGVTCIIDLKSKTLKRSLPDGLPSIASGAVYHNNCVYVFGRCTTGSDTLNSARKFDLEENSWKDLTNLPAAAYYCSCIVFKGSILLSGHQHYHLYKYSIQTNNYEVLLSNLDNAYKIQFKLKQRIYILQSNGTSYESVKGNEYIWNKISTGSYSAHRNSLITYNRGSALISLQEHNGMHCYKFSLKKKKIKELL</sequence>
<feature type="coiled-coil region" evidence="1">
    <location>
        <begin position="153"/>
        <end position="187"/>
    </location>
</feature>
<keyword evidence="1" id="KW-0175">Coiled coil</keyword>
<gene>
    <name evidence="2" type="ORF">BSTOLATCC_MIC8584</name>
</gene>
<reference evidence="2" key="1">
    <citation type="submission" date="2021-09" db="EMBL/GenBank/DDBJ databases">
        <authorList>
            <consortium name="AG Swart"/>
            <person name="Singh M."/>
            <person name="Singh A."/>
            <person name="Seah K."/>
            <person name="Emmerich C."/>
        </authorList>
    </citation>
    <scope>NUCLEOTIDE SEQUENCE</scope>
    <source>
        <strain evidence="2">ATCC30299</strain>
    </source>
</reference>
<dbReference type="SMART" id="SM00612">
    <property type="entry name" value="Kelch"/>
    <property type="match status" value="1"/>
</dbReference>